<dbReference type="AlphaFoldDB" id="A0AAV8RZL1"/>
<evidence type="ECO:0000256" key="8">
    <source>
        <dbReference type="ARBA" id="ARBA00023136"/>
    </source>
</evidence>
<proteinExistence type="inferred from homology"/>
<comment type="caution">
    <text evidence="9">The sequence shown here is derived from an EMBL/GenBank/DDBJ whole genome shotgun (WGS) entry which is preliminary data.</text>
</comment>
<gene>
    <name evidence="9" type="ORF">OPV22_002998</name>
</gene>
<keyword evidence="7" id="KW-0793">Thylakoid</keyword>
<keyword evidence="5" id="KW-0934">Plastid</keyword>
<dbReference type="GO" id="GO:0009522">
    <property type="term" value="C:photosystem I"/>
    <property type="evidence" value="ECO:0007669"/>
    <property type="project" value="UniProtKB-KW"/>
</dbReference>
<name>A0AAV8RZL1_ENSVE</name>
<evidence type="ECO:0000313" key="10">
    <source>
        <dbReference type="Proteomes" id="UP001222027"/>
    </source>
</evidence>
<dbReference type="GO" id="GO:0015979">
    <property type="term" value="P:photosynthesis"/>
    <property type="evidence" value="ECO:0007669"/>
    <property type="project" value="UniProtKB-KW"/>
</dbReference>
<keyword evidence="3" id="KW-0150">Chloroplast</keyword>
<accession>A0AAV8RZL1</accession>
<evidence type="ECO:0000256" key="5">
    <source>
        <dbReference type="ARBA" id="ARBA00022640"/>
    </source>
</evidence>
<evidence type="ECO:0000256" key="6">
    <source>
        <dbReference type="ARBA" id="ARBA00022836"/>
    </source>
</evidence>
<dbReference type="PANTHER" id="PTHR36327">
    <property type="entry name" value="UNNAMED PRODUCT"/>
    <property type="match status" value="1"/>
</dbReference>
<keyword evidence="10" id="KW-1185">Reference proteome</keyword>
<reference evidence="9 10" key="1">
    <citation type="submission" date="2022-12" db="EMBL/GenBank/DDBJ databases">
        <title>Chromosome-scale assembly of the Ensete ventricosum genome.</title>
        <authorList>
            <person name="Dussert Y."/>
            <person name="Stocks J."/>
            <person name="Wendawek A."/>
            <person name="Woldeyes F."/>
            <person name="Nichols R.A."/>
            <person name="Borrell J.S."/>
        </authorList>
    </citation>
    <scope>NUCLEOTIDE SEQUENCE [LARGE SCALE GENOMIC DNA]</scope>
    <source>
        <strain evidence="10">cv. Maze</strain>
        <tissue evidence="9">Seeds</tissue>
    </source>
</reference>
<evidence type="ECO:0000256" key="7">
    <source>
        <dbReference type="ARBA" id="ARBA00023078"/>
    </source>
</evidence>
<keyword evidence="6" id="KW-0603">Photosystem I</keyword>
<keyword evidence="4" id="KW-0602">Photosynthesis</keyword>
<dbReference type="EMBL" id="JAQQAF010000001">
    <property type="protein sequence ID" value="KAJ8512564.1"/>
    <property type="molecule type" value="Genomic_DNA"/>
</dbReference>
<dbReference type="InterPro" id="IPR008796">
    <property type="entry name" value="PSAN"/>
</dbReference>
<sequence>MALKVGALSTVNRQFPSSAAASLVLPRSVTKSVYRNDIGRRGLLTLLISTATVPEVADPKKALLQEYLKRSKENKAKNDKERLDDYYRRNYKDYFEFIEGSVKDKTEELLSESEKDILKWLQKNRK</sequence>
<organism evidence="9 10">
    <name type="scientific">Ensete ventricosum</name>
    <name type="common">Abyssinian banana</name>
    <name type="synonym">Musa ensete</name>
    <dbReference type="NCBI Taxonomy" id="4639"/>
    <lineage>
        <taxon>Eukaryota</taxon>
        <taxon>Viridiplantae</taxon>
        <taxon>Streptophyta</taxon>
        <taxon>Embryophyta</taxon>
        <taxon>Tracheophyta</taxon>
        <taxon>Spermatophyta</taxon>
        <taxon>Magnoliopsida</taxon>
        <taxon>Liliopsida</taxon>
        <taxon>Zingiberales</taxon>
        <taxon>Musaceae</taxon>
        <taxon>Ensete</taxon>
    </lineage>
</organism>
<dbReference type="PANTHER" id="PTHR36327:SF1">
    <property type="entry name" value="OS03G0731100 PROTEIN"/>
    <property type="match status" value="1"/>
</dbReference>
<comment type="similarity">
    <text evidence="2">Belongs to the psaN family.</text>
</comment>
<dbReference type="GO" id="GO:0009535">
    <property type="term" value="C:chloroplast thylakoid membrane"/>
    <property type="evidence" value="ECO:0007669"/>
    <property type="project" value="UniProtKB-SubCell"/>
</dbReference>
<evidence type="ECO:0000313" key="9">
    <source>
        <dbReference type="EMBL" id="KAJ8512564.1"/>
    </source>
</evidence>
<evidence type="ECO:0000256" key="2">
    <source>
        <dbReference type="ARBA" id="ARBA00010661"/>
    </source>
</evidence>
<dbReference type="Proteomes" id="UP001222027">
    <property type="component" value="Unassembled WGS sequence"/>
</dbReference>
<dbReference type="Pfam" id="PF05479">
    <property type="entry name" value="PsaN"/>
    <property type="match status" value="1"/>
</dbReference>
<keyword evidence="8" id="KW-0472">Membrane</keyword>
<evidence type="ECO:0000256" key="4">
    <source>
        <dbReference type="ARBA" id="ARBA00022531"/>
    </source>
</evidence>
<protein>
    <submittedName>
        <fullName evidence="9">Uncharacterized protein</fullName>
    </submittedName>
</protein>
<evidence type="ECO:0000256" key="1">
    <source>
        <dbReference type="ARBA" id="ARBA00004622"/>
    </source>
</evidence>
<comment type="subcellular location">
    <subcellularLocation>
        <location evidence="1">Plastid</location>
        <location evidence="1">Chloroplast thylakoid membrane</location>
        <topology evidence="1">Peripheral membrane protein</topology>
        <orientation evidence="1">Lumenal side</orientation>
    </subcellularLocation>
</comment>
<evidence type="ECO:0000256" key="3">
    <source>
        <dbReference type="ARBA" id="ARBA00022528"/>
    </source>
</evidence>